<evidence type="ECO:0000313" key="2">
    <source>
        <dbReference type="EMBL" id="KAK9843632.1"/>
    </source>
</evidence>
<accession>A0AAW1SD78</accession>
<reference evidence="2 3" key="1">
    <citation type="journal article" date="2024" name="Nat. Commun.">
        <title>Phylogenomics reveals the evolutionary origins of lichenization in chlorophyte algae.</title>
        <authorList>
            <person name="Puginier C."/>
            <person name="Libourel C."/>
            <person name="Otte J."/>
            <person name="Skaloud P."/>
            <person name="Haon M."/>
            <person name="Grisel S."/>
            <person name="Petersen M."/>
            <person name="Berrin J.G."/>
            <person name="Delaux P.M."/>
            <person name="Dal Grande F."/>
            <person name="Keller J."/>
        </authorList>
    </citation>
    <scope>NUCLEOTIDE SEQUENCE [LARGE SCALE GENOMIC DNA]</scope>
    <source>
        <strain evidence="2 3">SAG 245.80</strain>
    </source>
</reference>
<dbReference type="SUPFAM" id="SSF53474">
    <property type="entry name" value="alpha/beta-Hydrolases"/>
    <property type="match status" value="1"/>
</dbReference>
<proteinExistence type="predicted"/>
<gene>
    <name evidence="2" type="ORF">WJX81_000221</name>
</gene>
<name>A0AAW1SD78_9CHLO</name>
<feature type="domain" description="Serine hydrolase" evidence="1">
    <location>
        <begin position="3"/>
        <end position="200"/>
    </location>
</feature>
<dbReference type="PANTHER" id="PTHR22778">
    <property type="entry name" value="OVARIAN CANCER GENE-2 PROTEIN-RELATED"/>
    <property type="match status" value="1"/>
</dbReference>
<dbReference type="EMBL" id="JALJOU010000005">
    <property type="protein sequence ID" value="KAK9843632.1"/>
    <property type="molecule type" value="Genomic_DNA"/>
</dbReference>
<evidence type="ECO:0000313" key="3">
    <source>
        <dbReference type="Proteomes" id="UP001445335"/>
    </source>
</evidence>
<organism evidence="2 3">
    <name type="scientific">Elliptochloris bilobata</name>
    <dbReference type="NCBI Taxonomy" id="381761"/>
    <lineage>
        <taxon>Eukaryota</taxon>
        <taxon>Viridiplantae</taxon>
        <taxon>Chlorophyta</taxon>
        <taxon>core chlorophytes</taxon>
        <taxon>Trebouxiophyceae</taxon>
        <taxon>Trebouxiophyceae incertae sedis</taxon>
        <taxon>Elliptochloris clade</taxon>
        <taxon>Elliptochloris</taxon>
    </lineage>
</organism>
<keyword evidence="3" id="KW-1185">Reference proteome</keyword>
<dbReference type="Pfam" id="PF03959">
    <property type="entry name" value="FSH1"/>
    <property type="match status" value="1"/>
</dbReference>
<dbReference type="AlphaFoldDB" id="A0AAW1SD78"/>
<sequence>MRRLRILALHSFRTSGKIFSEQMKLAGLDAKLADLIDLVYVNAPCPATGPLPPDVPPDLFPPPYFEWWNAKQDPSTGEWSYEGWEETISYLTTFCAVNGPFDGLWAFSQGTMVSSILLAMQQKGQVLQDHPLRFAVLFAGVRPRVPELAQLLTDQLDVPSLHVIGERDKIKQWSLQLAELFMKPLVLMHPRGHIIPALTDESIATLRSFLSARAAESSL</sequence>
<dbReference type="InterPro" id="IPR005645">
    <property type="entry name" value="FSH-like_dom"/>
</dbReference>
<protein>
    <recommendedName>
        <fullName evidence="1">Serine hydrolase domain-containing protein</fullName>
    </recommendedName>
</protein>
<dbReference type="PANTHER" id="PTHR22778:SF51">
    <property type="entry name" value="DIHYDROFOLATE REDUCTASE"/>
    <property type="match status" value="1"/>
</dbReference>
<comment type="caution">
    <text evidence="2">The sequence shown here is derived from an EMBL/GenBank/DDBJ whole genome shotgun (WGS) entry which is preliminary data.</text>
</comment>
<evidence type="ECO:0000259" key="1">
    <source>
        <dbReference type="Pfam" id="PF03959"/>
    </source>
</evidence>
<dbReference type="Proteomes" id="UP001445335">
    <property type="component" value="Unassembled WGS sequence"/>
</dbReference>
<dbReference type="InterPro" id="IPR029058">
    <property type="entry name" value="AB_hydrolase_fold"/>
</dbReference>
<dbReference type="Gene3D" id="3.40.50.1820">
    <property type="entry name" value="alpha/beta hydrolase"/>
    <property type="match status" value="1"/>
</dbReference>